<dbReference type="CDD" id="cd06257">
    <property type="entry name" value="DnaJ"/>
    <property type="match status" value="1"/>
</dbReference>
<dbReference type="PROSITE" id="PS50076">
    <property type="entry name" value="DNAJ_2"/>
    <property type="match status" value="1"/>
</dbReference>
<gene>
    <name evidence="2" type="ORF">NP493_1496g00028</name>
</gene>
<dbReference type="GO" id="GO:0051082">
    <property type="term" value="F:unfolded protein binding"/>
    <property type="evidence" value="ECO:0007669"/>
    <property type="project" value="TreeGrafter"/>
</dbReference>
<keyword evidence="3" id="KW-1185">Reference proteome</keyword>
<protein>
    <recommendedName>
        <fullName evidence="1">J domain-containing protein</fullName>
    </recommendedName>
</protein>
<dbReference type="AlphaFoldDB" id="A0AAD9K124"/>
<dbReference type="Gene3D" id="1.10.287.110">
    <property type="entry name" value="DnaJ domain"/>
    <property type="match status" value="1"/>
</dbReference>
<reference evidence="2" key="1">
    <citation type="journal article" date="2023" name="Mol. Biol. Evol.">
        <title>Third-Generation Sequencing Reveals the Adaptive Role of the Epigenome in Three Deep-Sea Polychaetes.</title>
        <authorList>
            <person name="Perez M."/>
            <person name="Aroh O."/>
            <person name="Sun Y."/>
            <person name="Lan Y."/>
            <person name="Juniper S.K."/>
            <person name="Young C.R."/>
            <person name="Angers B."/>
            <person name="Qian P.Y."/>
        </authorList>
    </citation>
    <scope>NUCLEOTIDE SEQUENCE</scope>
    <source>
        <strain evidence="2">R07B-5</strain>
    </source>
</reference>
<dbReference type="Pfam" id="PF00226">
    <property type="entry name" value="DnaJ"/>
    <property type="match status" value="1"/>
</dbReference>
<dbReference type="SMART" id="SM00271">
    <property type="entry name" value="DnaJ"/>
    <property type="match status" value="1"/>
</dbReference>
<dbReference type="PRINTS" id="PR00625">
    <property type="entry name" value="JDOMAIN"/>
</dbReference>
<dbReference type="EMBL" id="JAODUO010001493">
    <property type="protein sequence ID" value="KAK2162916.1"/>
    <property type="molecule type" value="Genomic_DNA"/>
</dbReference>
<dbReference type="GO" id="GO:0005634">
    <property type="term" value="C:nucleus"/>
    <property type="evidence" value="ECO:0007669"/>
    <property type="project" value="TreeGrafter"/>
</dbReference>
<dbReference type="InterPro" id="IPR001623">
    <property type="entry name" value="DnaJ_domain"/>
</dbReference>
<dbReference type="GO" id="GO:0005737">
    <property type="term" value="C:cytoplasm"/>
    <property type="evidence" value="ECO:0007669"/>
    <property type="project" value="TreeGrafter"/>
</dbReference>
<dbReference type="InterPro" id="IPR018253">
    <property type="entry name" value="DnaJ_domain_CS"/>
</dbReference>
<dbReference type="PANTHER" id="PTHR43948">
    <property type="entry name" value="DNAJ HOMOLOG SUBFAMILY B"/>
    <property type="match status" value="1"/>
</dbReference>
<proteinExistence type="predicted"/>
<dbReference type="GO" id="GO:0044183">
    <property type="term" value="F:protein folding chaperone"/>
    <property type="evidence" value="ECO:0007669"/>
    <property type="project" value="TreeGrafter"/>
</dbReference>
<evidence type="ECO:0000313" key="3">
    <source>
        <dbReference type="Proteomes" id="UP001209878"/>
    </source>
</evidence>
<sequence length="173" mass="19201">MGQDYYSILSLTRSASDADIKKAYRKLALKFHPDNNPNDQAAQEKFRMLAEAYDILSDAKKRATYDQFGEEGLKNGVPVGSGQSGAWTDGYTFHGNAIKVFRDFFGGDNPFQEFYDRVDGDMHMGFGGLHGRGAKAKDPPIERDLALSPGGGVPWLCQEDEDLTKGAYHSRLR</sequence>
<dbReference type="Proteomes" id="UP001209878">
    <property type="component" value="Unassembled WGS sequence"/>
</dbReference>
<evidence type="ECO:0000259" key="1">
    <source>
        <dbReference type="PROSITE" id="PS50076"/>
    </source>
</evidence>
<dbReference type="InterPro" id="IPR036869">
    <property type="entry name" value="J_dom_sf"/>
</dbReference>
<dbReference type="FunFam" id="1.10.287.110:FF:000033">
    <property type="entry name" value="dnaJ homolog subfamily B member 13"/>
    <property type="match status" value="1"/>
</dbReference>
<dbReference type="GO" id="GO:0051087">
    <property type="term" value="F:protein-folding chaperone binding"/>
    <property type="evidence" value="ECO:0007669"/>
    <property type="project" value="TreeGrafter"/>
</dbReference>
<dbReference type="PROSITE" id="PS00636">
    <property type="entry name" value="DNAJ_1"/>
    <property type="match status" value="1"/>
</dbReference>
<evidence type="ECO:0000313" key="2">
    <source>
        <dbReference type="EMBL" id="KAK2162916.1"/>
    </source>
</evidence>
<dbReference type="SUPFAM" id="SSF46565">
    <property type="entry name" value="Chaperone J-domain"/>
    <property type="match status" value="1"/>
</dbReference>
<name>A0AAD9K124_RIDPI</name>
<comment type="caution">
    <text evidence="2">The sequence shown here is derived from an EMBL/GenBank/DDBJ whole genome shotgun (WGS) entry which is preliminary data.</text>
</comment>
<dbReference type="PANTHER" id="PTHR43948:SF10">
    <property type="entry name" value="MRJ, ISOFORM E"/>
    <property type="match status" value="1"/>
</dbReference>
<accession>A0AAD9K124</accession>
<feature type="domain" description="J" evidence="1">
    <location>
        <begin position="4"/>
        <end position="69"/>
    </location>
</feature>
<organism evidence="2 3">
    <name type="scientific">Ridgeia piscesae</name>
    <name type="common">Tubeworm</name>
    <dbReference type="NCBI Taxonomy" id="27915"/>
    <lineage>
        <taxon>Eukaryota</taxon>
        <taxon>Metazoa</taxon>
        <taxon>Spiralia</taxon>
        <taxon>Lophotrochozoa</taxon>
        <taxon>Annelida</taxon>
        <taxon>Polychaeta</taxon>
        <taxon>Sedentaria</taxon>
        <taxon>Canalipalpata</taxon>
        <taxon>Sabellida</taxon>
        <taxon>Siboglinidae</taxon>
        <taxon>Ridgeia</taxon>
    </lineage>
</organism>